<comment type="caution">
    <text evidence="10">The sequence shown here is derived from an EMBL/GenBank/DDBJ whole genome shotgun (WGS) entry which is preliminary data.</text>
</comment>
<dbReference type="InterPro" id="IPR000967">
    <property type="entry name" value="Znf_NFX1"/>
</dbReference>
<evidence type="ECO:0000256" key="2">
    <source>
        <dbReference type="ARBA" id="ARBA00022723"/>
    </source>
</evidence>
<evidence type="ECO:0000259" key="9">
    <source>
        <dbReference type="PROSITE" id="PS50089"/>
    </source>
</evidence>
<keyword evidence="8" id="KW-0812">Transmembrane</keyword>
<feature type="transmembrane region" description="Helical" evidence="8">
    <location>
        <begin position="827"/>
        <end position="844"/>
    </location>
</feature>
<dbReference type="PANTHER" id="PTHR12360:SF1">
    <property type="entry name" value="NF-X1-TYPE ZINC FINGER PROTEIN NFXL1"/>
    <property type="match status" value="1"/>
</dbReference>
<gene>
    <name evidence="10" type="ORF">LUZ61_004324</name>
</gene>
<evidence type="ECO:0000256" key="3">
    <source>
        <dbReference type="ARBA" id="ARBA00022737"/>
    </source>
</evidence>
<dbReference type="Proteomes" id="UP001210211">
    <property type="component" value="Unassembled WGS sequence"/>
</dbReference>
<feature type="domain" description="RING-type" evidence="9">
    <location>
        <begin position="81"/>
        <end position="137"/>
    </location>
</feature>
<dbReference type="InterPro" id="IPR034078">
    <property type="entry name" value="NFX1_fam"/>
</dbReference>
<keyword evidence="5" id="KW-0862">Zinc</keyword>
<keyword evidence="4 6" id="KW-0863">Zinc-finger</keyword>
<dbReference type="EMBL" id="JAMRDG010000001">
    <property type="protein sequence ID" value="KAJ3700619.1"/>
    <property type="molecule type" value="Genomic_DNA"/>
</dbReference>
<feature type="compositionally biased region" description="Low complexity" evidence="7">
    <location>
        <begin position="1"/>
        <end position="10"/>
    </location>
</feature>
<keyword evidence="8" id="KW-0472">Membrane</keyword>
<proteinExistence type="inferred from homology"/>
<dbReference type="GO" id="GO:0005634">
    <property type="term" value="C:nucleus"/>
    <property type="evidence" value="ECO:0007669"/>
    <property type="project" value="InterPro"/>
</dbReference>
<dbReference type="SUPFAM" id="SSF57850">
    <property type="entry name" value="RING/U-box"/>
    <property type="match status" value="1"/>
</dbReference>
<dbReference type="InterPro" id="IPR001841">
    <property type="entry name" value="Znf_RING"/>
</dbReference>
<organism evidence="10 11">
    <name type="scientific">Rhynchospora tenuis</name>
    <dbReference type="NCBI Taxonomy" id="198213"/>
    <lineage>
        <taxon>Eukaryota</taxon>
        <taxon>Viridiplantae</taxon>
        <taxon>Streptophyta</taxon>
        <taxon>Embryophyta</taxon>
        <taxon>Tracheophyta</taxon>
        <taxon>Spermatophyta</taxon>
        <taxon>Magnoliopsida</taxon>
        <taxon>Liliopsida</taxon>
        <taxon>Poales</taxon>
        <taxon>Cyperaceae</taxon>
        <taxon>Cyperoideae</taxon>
        <taxon>Rhynchosporeae</taxon>
        <taxon>Rhynchospora</taxon>
    </lineage>
</organism>
<reference evidence="10 11" key="1">
    <citation type="journal article" date="2022" name="Cell">
        <title>Repeat-based holocentromeres influence genome architecture and karyotype evolution.</title>
        <authorList>
            <person name="Hofstatter P.G."/>
            <person name="Thangavel G."/>
            <person name="Lux T."/>
            <person name="Neumann P."/>
            <person name="Vondrak T."/>
            <person name="Novak P."/>
            <person name="Zhang M."/>
            <person name="Costa L."/>
            <person name="Castellani M."/>
            <person name="Scott A."/>
            <person name="Toegelov H."/>
            <person name="Fuchs J."/>
            <person name="Mata-Sucre Y."/>
            <person name="Dias Y."/>
            <person name="Vanzela A.L.L."/>
            <person name="Huettel B."/>
            <person name="Almeida C.C.S."/>
            <person name="Simkova H."/>
            <person name="Souza G."/>
            <person name="Pedrosa-Harand A."/>
            <person name="Macas J."/>
            <person name="Mayer K.F.X."/>
            <person name="Houben A."/>
            <person name="Marques A."/>
        </authorList>
    </citation>
    <scope>NUCLEOTIDE SEQUENCE [LARGE SCALE GENOMIC DNA]</scope>
    <source>
        <strain evidence="10">RhyTen1mFocal</strain>
    </source>
</reference>
<dbReference type="GO" id="GO:0008270">
    <property type="term" value="F:zinc ion binding"/>
    <property type="evidence" value="ECO:0007669"/>
    <property type="project" value="UniProtKB-KW"/>
</dbReference>
<keyword evidence="2" id="KW-0479">Metal-binding</keyword>
<dbReference type="GO" id="GO:0000981">
    <property type="term" value="F:DNA-binding transcription factor activity, RNA polymerase II-specific"/>
    <property type="evidence" value="ECO:0007669"/>
    <property type="project" value="TreeGrafter"/>
</dbReference>
<protein>
    <recommendedName>
        <fullName evidence="9">RING-type domain-containing protein</fullName>
    </recommendedName>
</protein>
<evidence type="ECO:0000313" key="11">
    <source>
        <dbReference type="Proteomes" id="UP001210211"/>
    </source>
</evidence>
<evidence type="ECO:0000256" key="6">
    <source>
        <dbReference type="PROSITE-ProRule" id="PRU00175"/>
    </source>
</evidence>
<name>A0AAD5ZMX5_9POAL</name>
<keyword evidence="3" id="KW-0677">Repeat</keyword>
<dbReference type="PROSITE" id="PS50089">
    <property type="entry name" value="ZF_RING_2"/>
    <property type="match status" value="1"/>
</dbReference>
<evidence type="ECO:0000256" key="1">
    <source>
        <dbReference type="ARBA" id="ARBA00007269"/>
    </source>
</evidence>
<accession>A0AAD5ZMX5</accession>
<dbReference type="GO" id="GO:0000977">
    <property type="term" value="F:RNA polymerase II transcription regulatory region sequence-specific DNA binding"/>
    <property type="evidence" value="ECO:0007669"/>
    <property type="project" value="TreeGrafter"/>
</dbReference>
<dbReference type="SMART" id="SM00438">
    <property type="entry name" value="ZnF_NFX"/>
    <property type="match status" value="11"/>
</dbReference>
<dbReference type="CDD" id="cd06008">
    <property type="entry name" value="NF-X1-zinc-finger"/>
    <property type="match status" value="5"/>
</dbReference>
<evidence type="ECO:0000256" key="7">
    <source>
        <dbReference type="SAM" id="MobiDB-lite"/>
    </source>
</evidence>
<dbReference type="AlphaFoldDB" id="A0AAD5ZMX5"/>
<sequence length="869" mass="96097">MAAAATAATSVPPPPTDHISSSDGDDDSSTSASDGGPSHSSSAVESSVLASYLNASGGKPPSNLIPFLSSASGRGGPQSSCLICLCRIRLSDPVWSCSSSCFSLFHLPCIQSWSLQPLHSSSSSSSSAPSWSCPKCRFPYPKSDVPRSYLCFCGKLQDPPLDPWLLPHSCGEICARPLGLPHLDTTCGHTCLLLCHPGPCPPCPQLVPAARCFCGSHQEARRCAHKLFSCGKICNKPLECGTHRCRETCHQGECPPCMVKGNYTCGCGKVQQEKTCSERQFRCDNPCNGVHSCSKHKCERGCHAGPCGDCPRQGRRTCPCGKQEYKGLGCDVELPTCGSTCGKFLKCGRHKCPERCHRGPCVETCRTMVIKSCRCGGSKKEVPCYQDLTCERKCQRIRDCGRHACRRRCCDGNCPPCPEICDRRLKCGNHKCPSPCHRGVCSPCPLMVSISCLCGEAHFEVPCGTEKNQKPPKCSKKCPISRLCRHKLLSRPHKCHYGACPPCRLVCGEEFSCGHSCKERCHGPIPPANPEFTLKPKKKRLERVIEATPGSACPPCKEIVFVSCFGQHLSQERPMICANKRQFSCDNLCGNPLPCGNHYCTKSCHLLDTQTGSTYFEPCEECTLPCQKDRPAWCSHACLLPCHVGNCGPCKALVKRSCHCGSMKHVFECTYYNTLSNEEQLRVRACGGPCHRKLPNCPHLCSEICHPGQCPSIDLCMKKVTVRCSCNAIKKEWICQDVLKAYKKSGRDPKDISKSQFGVGLLACGRNCIKEVQKDDSEMHLRKTHEIKEPVAEAVNVPKRKRRRERGKETRHASRFEAIKTTFTRCMWVMLVILVSIMCAYWCYKGIFRLSDWMNEVDEQRMRKRFPRL</sequence>
<comment type="similarity">
    <text evidence="1">Belongs to the NFX1 family.</text>
</comment>
<feature type="region of interest" description="Disordered" evidence="7">
    <location>
        <begin position="1"/>
        <end position="42"/>
    </location>
</feature>
<keyword evidence="8" id="KW-1133">Transmembrane helix</keyword>
<dbReference type="PANTHER" id="PTHR12360">
    <property type="entry name" value="NUCLEAR TRANSCRIPTION FACTOR, X-BOX BINDING 1 NFX1"/>
    <property type="match status" value="1"/>
</dbReference>
<evidence type="ECO:0000256" key="5">
    <source>
        <dbReference type="ARBA" id="ARBA00022833"/>
    </source>
</evidence>
<keyword evidence="11" id="KW-1185">Reference proteome</keyword>
<evidence type="ECO:0000313" key="10">
    <source>
        <dbReference type="EMBL" id="KAJ3700619.1"/>
    </source>
</evidence>
<evidence type="ECO:0000256" key="4">
    <source>
        <dbReference type="ARBA" id="ARBA00022771"/>
    </source>
</evidence>
<feature type="compositionally biased region" description="Low complexity" evidence="7">
    <location>
        <begin position="29"/>
        <end position="42"/>
    </location>
</feature>
<evidence type="ECO:0000256" key="8">
    <source>
        <dbReference type="SAM" id="Phobius"/>
    </source>
</evidence>
<dbReference type="Pfam" id="PF01422">
    <property type="entry name" value="zf-NF-X1"/>
    <property type="match status" value="11"/>
</dbReference>